<organism evidence="1 2">
    <name type="scientific">Arthrobacter echini</name>
    <dbReference type="NCBI Taxonomy" id="1529066"/>
    <lineage>
        <taxon>Bacteria</taxon>
        <taxon>Bacillati</taxon>
        <taxon>Actinomycetota</taxon>
        <taxon>Actinomycetes</taxon>
        <taxon>Micrococcales</taxon>
        <taxon>Micrococcaceae</taxon>
        <taxon>Arthrobacter</taxon>
    </lineage>
</organism>
<dbReference type="EMBL" id="SSWH01000002">
    <property type="protein sequence ID" value="THJ67989.1"/>
    <property type="molecule type" value="Genomic_DNA"/>
</dbReference>
<comment type="caution">
    <text evidence="1">The sequence shown here is derived from an EMBL/GenBank/DDBJ whole genome shotgun (WGS) entry which is preliminary data.</text>
</comment>
<name>A0A4V3Z5U5_9MICC</name>
<dbReference type="RefSeq" id="WP_136453186.1">
    <property type="nucleotide sequence ID" value="NZ_SSWH01000002.1"/>
</dbReference>
<evidence type="ECO:0000313" key="2">
    <source>
        <dbReference type="Proteomes" id="UP000305233"/>
    </source>
</evidence>
<reference evidence="1 2" key="1">
    <citation type="submission" date="2019-04" db="EMBL/GenBank/DDBJ databases">
        <authorList>
            <person name="Liu Q."/>
            <person name="Xin Y.-H."/>
        </authorList>
    </citation>
    <scope>NUCLEOTIDE SEQUENCE [LARGE SCALE GENOMIC DNA]</scope>
    <source>
        <strain evidence="1 2">AM23</strain>
    </source>
</reference>
<keyword evidence="2" id="KW-1185">Reference proteome</keyword>
<accession>A0A4V3Z5U5</accession>
<protein>
    <submittedName>
        <fullName evidence="1">Uncharacterized protein</fullName>
    </submittedName>
</protein>
<dbReference type="OrthoDB" id="7941246at2"/>
<dbReference type="Proteomes" id="UP000305233">
    <property type="component" value="Unassembled WGS sequence"/>
</dbReference>
<sequence>MNARSNRRAVAAGLALRPLRETLTDILEQEPALTSTGTRSAGLTDQEELTLLETLRTEALSF</sequence>
<proteinExistence type="predicted"/>
<gene>
    <name evidence="1" type="ORF">E8P82_03985</name>
</gene>
<dbReference type="AlphaFoldDB" id="A0A4V3Z5U5"/>
<evidence type="ECO:0000313" key="1">
    <source>
        <dbReference type="EMBL" id="THJ67989.1"/>
    </source>
</evidence>